<feature type="region of interest" description="Disordered" evidence="1">
    <location>
        <begin position="619"/>
        <end position="641"/>
    </location>
</feature>
<evidence type="ECO:0000256" key="1">
    <source>
        <dbReference type="SAM" id="MobiDB-lite"/>
    </source>
</evidence>
<feature type="region of interest" description="Disordered" evidence="1">
    <location>
        <begin position="343"/>
        <end position="395"/>
    </location>
</feature>
<feature type="compositionally biased region" description="Basic and acidic residues" evidence="1">
    <location>
        <begin position="535"/>
        <end position="548"/>
    </location>
</feature>
<feature type="region of interest" description="Disordered" evidence="1">
    <location>
        <begin position="484"/>
        <end position="564"/>
    </location>
</feature>
<feature type="region of interest" description="Disordered" evidence="1">
    <location>
        <begin position="1"/>
        <end position="83"/>
    </location>
</feature>
<feature type="compositionally biased region" description="Basic residues" evidence="1">
    <location>
        <begin position="344"/>
        <end position="354"/>
    </location>
</feature>
<feature type="compositionally biased region" description="Pro residues" evidence="1">
    <location>
        <begin position="1"/>
        <end position="20"/>
    </location>
</feature>
<dbReference type="PANTHER" id="PTHR23308">
    <property type="entry name" value="NUCLEAR INHIBITOR OF PROTEIN PHOSPHATASE-1"/>
    <property type="match status" value="1"/>
</dbReference>
<feature type="domain" description="FHA" evidence="2">
    <location>
        <begin position="117"/>
        <end position="167"/>
    </location>
</feature>
<feature type="compositionally biased region" description="Acidic residues" evidence="1">
    <location>
        <begin position="358"/>
        <end position="372"/>
    </location>
</feature>
<evidence type="ECO:0000313" key="3">
    <source>
        <dbReference type="Proteomes" id="UP000504607"/>
    </source>
</evidence>
<name>A0A6I9SGG5_ELAGV</name>
<gene>
    <name evidence="4 5" type="primary">LOC105061091</name>
</gene>
<feature type="compositionally biased region" description="Basic and acidic residues" evidence="1">
    <location>
        <begin position="384"/>
        <end position="395"/>
    </location>
</feature>
<evidence type="ECO:0000313" key="4">
    <source>
        <dbReference type="RefSeq" id="XP_010943347.1"/>
    </source>
</evidence>
<dbReference type="FunFam" id="2.60.200.20:FF:000053">
    <property type="entry name" value="Os06g0275900 protein"/>
    <property type="match status" value="1"/>
</dbReference>
<dbReference type="InterPro" id="IPR008984">
    <property type="entry name" value="SMAD_FHA_dom_sf"/>
</dbReference>
<sequence>MKVPMGPPPSQNPNPSPEPPIADQTLGEDAQTSAQDGARAEETSAPAADSVQEEPEKPSSSPDPNPKSDSSGSQRGKLAVPYSIPPWSERPGYPFFLEVLKNGTVIEQLDVSSKGAYMFGRIDLCDFVLEHSSISRFHAVLQFKKDGEAFLYDLGSTHGTFINKMQVKKKVYTEVHVGDVIRFGLSMRLYVFQGPSELMPPEGDLEKIRSAKIREELLDREASLLRARVEASLADGISWGMAEDAPEEAPENGSDEVTWQTYKGQLTERQEKTRGKIIKRMEKVANMRKEIDAIRAKDIAQGGLTQGQQTQIARNEQRMSQIMEELESLEETLNESIQESIGARAKKVVHGRKKGNAEDEDDMLSDDDDDEFYDRTKKKPSTRKSGEEKSVETADTLLNKKDTIINEREKMKELLIKEREKLEPNNENTTEGADDLDAYMSGLSSQLVRDKVIQMEKELSDLQTELDKIMYLLRIADPMGEAARKRDVKAQASKSRSSTNILKQPSSVQKQVTTPKKLSTSSQPEETSHSTQAVRHTEEGKDACKEKSNGAPAFASMKPQWLGAKRDMEPEENKIVEARLDESDNFIDYKDRKKALASVDDGQEIERAAPGLIIRKRKPTDEPGVTIDKAPKVDGLPSSEPDMSAADAVALLLKHKRGCFAMDDGLEQNRQLQSEGQAGKEMSQSKRVLGPSRPAFLDSSPDYESWMPPEGQTGDGRTSLNDRLGY</sequence>
<feature type="compositionally biased region" description="Polar residues" evidence="1">
    <location>
        <begin position="715"/>
        <end position="726"/>
    </location>
</feature>
<dbReference type="CDD" id="cd22677">
    <property type="entry name" value="FHA_Kanadaptin"/>
    <property type="match status" value="1"/>
</dbReference>
<accession>A0A6I9SGG5</accession>
<dbReference type="SMART" id="SM00240">
    <property type="entry name" value="FHA"/>
    <property type="match status" value="1"/>
</dbReference>
<dbReference type="Gene3D" id="2.60.200.20">
    <property type="match status" value="1"/>
</dbReference>
<proteinExistence type="predicted"/>
<feature type="compositionally biased region" description="Polar residues" evidence="1">
    <location>
        <begin position="492"/>
        <end position="534"/>
    </location>
</feature>
<dbReference type="KEGG" id="egu:105061091"/>
<reference evidence="4 5" key="1">
    <citation type="submission" date="2025-04" db="UniProtKB">
        <authorList>
            <consortium name="RefSeq"/>
        </authorList>
    </citation>
    <scope>IDENTIFICATION</scope>
</reference>
<dbReference type="SUPFAM" id="SSF49879">
    <property type="entry name" value="SMAD/FHA domain"/>
    <property type="match status" value="1"/>
</dbReference>
<keyword evidence="3" id="KW-1185">Reference proteome</keyword>
<dbReference type="InterPro" id="IPR050923">
    <property type="entry name" value="Cell_Proc_Reg/RNA_Proc"/>
</dbReference>
<dbReference type="InterPro" id="IPR000253">
    <property type="entry name" value="FHA_dom"/>
</dbReference>
<evidence type="ECO:0000313" key="5">
    <source>
        <dbReference type="RefSeq" id="XP_010943348.1"/>
    </source>
</evidence>
<dbReference type="RefSeq" id="XP_010943348.1">
    <property type="nucleotide sequence ID" value="XM_010945046.3"/>
</dbReference>
<feature type="compositionally biased region" description="Low complexity" evidence="1">
    <location>
        <begin position="58"/>
        <end position="73"/>
    </location>
</feature>
<dbReference type="OrthoDB" id="444265at2759"/>
<dbReference type="RefSeq" id="XP_010943347.1">
    <property type="nucleotide sequence ID" value="XM_010945045.3"/>
</dbReference>
<feature type="region of interest" description="Disordered" evidence="1">
    <location>
        <begin position="671"/>
        <end position="726"/>
    </location>
</feature>
<dbReference type="PROSITE" id="PS50006">
    <property type="entry name" value="FHA_DOMAIN"/>
    <property type="match status" value="1"/>
</dbReference>
<dbReference type="AlphaFoldDB" id="A0A6I9SGG5"/>
<evidence type="ECO:0000259" key="2">
    <source>
        <dbReference type="PROSITE" id="PS50006"/>
    </source>
</evidence>
<protein>
    <submittedName>
        <fullName evidence="4 5">Kanadaptin</fullName>
    </submittedName>
</protein>
<organism evidence="3 5">
    <name type="scientific">Elaeis guineensis var. tenera</name>
    <name type="common">Oil palm</name>
    <dbReference type="NCBI Taxonomy" id="51953"/>
    <lineage>
        <taxon>Eukaryota</taxon>
        <taxon>Viridiplantae</taxon>
        <taxon>Streptophyta</taxon>
        <taxon>Embryophyta</taxon>
        <taxon>Tracheophyta</taxon>
        <taxon>Spermatophyta</taxon>
        <taxon>Magnoliopsida</taxon>
        <taxon>Liliopsida</taxon>
        <taxon>Arecaceae</taxon>
        <taxon>Arecoideae</taxon>
        <taxon>Cocoseae</taxon>
        <taxon>Elaeidinae</taxon>
        <taxon>Elaeis</taxon>
    </lineage>
</organism>
<dbReference type="Pfam" id="PF00498">
    <property type="entry name" value="FHA"/>
    <property type="match status" value="1"/>
</dbReference>
<dbReference type="GeneID" id="105061091"/>
<dbReference type="Proteomes" id="UP000504607">
    <property type="component" value="Unplaced"/>
</dbReference>